<dbReference type="AlphaFoldDB" id="A0A9P5PB80"/>
<protein>
    <submittedName>
        <fullName evidence="1">Uncharacterized protein</fullName>
    </submittedName>
</protein>
<proteinExistence type="predicted"/>
<dbReference type="EMBL" id="JADNRY010000174">
    <property type="protein sequence ID" value="KAF9062369.1"/>
    <property type="molecule type" value="Genomic_DNA"/>
</dbReference>
<comment type="caution">
    <text evidence="1">The sequence shown here is derived from an EMBL/GenBank/DDBJ whole genome shotgun (WGS) entry which is preliminary data.</text>
</comment>
<gene>
    <name evidence="1" type="ORF">BDP27DRAFT_1406258</name>
</gene>
<name>A0A9P5PB80_9AGAR</name>
<sequence>MSGLHSGRKYRIMHVGDNTYLSDGTGHEKWRLVQYGPYWTLQNTHTSQYLMTNNVRNPVGQDITVGPMQIGWQLTPRAEATTSLKAFTGLPFGPASTGGLLSCFIGPGVMLSSELLLVAIVRYGSSSRRE</sequence>
<evidence type="ECO:0000313" key="2">
    <source>
        <dbReference type="Proteomes" id="UP000772434"/>
    </source>
</evidence>
<keyword evidence="2" id="KW-1185">Reference proteome</keyword>
<organism evidence="1 2">
    <name type="scientific">Rhodocollybia butyracea</name>
    <dbReference type="NCBI Taxonomy" id="206335"/>
    <lineage>
        <taxon>Eukaryota</taxon>
        <taxon>Fungi</taxon>
        <taxon>Dikarya</taxon>
        <taxon>Basidiomycota</taxon>
        <taxon>Agaricomycotina</taxon>
        <taxon>Agaricomycetes</taxon>
        <taxon>Agaricomycetidae</taxon>
        <taxon>Agaricales</taxon>
        <taxon>Marasmiineae</taxon>
        <taxon>Omphalotaceae</taxon>
        <taxon>Rhodocollybia</taxon>
    </lineage>
</organism>
<reference evidence="1" key="1">
    <citation type="submission" date="2020-11" db="EMBL/GenBank/DDBJ databases">
        <authorList>
            <consortium name="DOE Joint Genome Institute"/>
            <person name="Ahrendt S."/>
            <person name="Riley R."/>
            <person name="Andreopoulos W."/>
            <person name="Labutti K."/>
            <person name="Pangilinan J."/>
            <person name="Ruiz-Duenas F.J."/>
            <person name="Barrasa J.M."/>
            <person name="Sanchez-Garcia M."/>
            <person name="Camarero S."/>
            <person name="Miyauchi S."/>
            <person name="Serrano A."/>
            <person name="Linde D."/>
            <person name="Babiker R."/>
            <person name="Drula E."/>
            <person name="Ayuso-Fernandez I."/>
            <person name="Pacheco R."/>
            <person name="Padilla G."/>
            <person name="Ferreira P."/>
            <person name="Barriuso J."/>
            <person name="Kellner H."/>
            <person name="Castanera R."/>
            <person name="Alfaro M."/>
            <person name="Ramirez L."/>
            <person name="Pisabarro A.G."/>
            <person name="Kuo A."/>
            <person name="Tritt A."/>
            <person name="Lipzen A."/>
            <person name="He G."/>
            <person name="Yan M."/>
            <person name="Ng V."/>
            <person name="Cullen D."/>
            <person name="Martin F."/>
            <person name="Rosso M.-N."/>
            <person name="Henrissat B."/>
            <person name="Hibbett D."/>
            <person name="Martinez A.T."/>
            <person name="Grigoriev I.V."/>
        </authorList>
    </citation>
    <scope>NUCLEOTIDE SEQUENCE</scope>
    <source>
        <strain evidence="1">AH 40177</strain>
    </source>
</reference>
<accession>A0A9P5PB80</accession>
<evidence type="ECO:0000313" key="1">
    <source>
        <dbReference type="EMBL" id="KAF9062369.1"/>
    </source>
</evidence>
<dbReference type="Proteomes" id="UP000772434">
    <property type="component" value="Unassembled WGS sequence"/>
</dbReference>
<feature type="non-terminal residue" evidence="1">
    <location>
        <position position="130"/>
    </location>
</feature>